<accession>A0ABR1MG44</accession>
<feature type="compositionally biased region" description="Basic and acidic residues" evidence="1">
    <location>
        <begin position="164"/>
        <end position="173"/>
    </location>
</feature>
<gene>
    <name evidence="2" type="ORF">IWX46DRAFT_579825</name>
</gene>
<keyword evidence="3" id="KW-1185">Reference proteome</keyword>
<organism evidence="2 3">
    <name type="scientific">Phyllosticta citricarpa</name>
    <dbReference type="NCBI Taxonomy" id="55181"/>
    <lineage>
        <taxon>Eukaryota</taxon>
        <taxon>Fungi</taxon>
        <taxon>Dikarya</taxon>
        <taxon>Ascomycota</taxon>
        <taxon>Pezizomycotina</taxon>
        <taxon>Dothideomycetes</taxon>
        <taxon>Dothideomycetes incertae sedis</taxon>
        <taxon>Botryosphaeriales</taxon>
        <taxon>Phyllostictaceae</taxon>
        <taxon>Phyllosticta</taxon>
    </lineage>
</organism>
<sequence>MPATIPNDARSVASAQDEKPSCALQLKLQACRPTTYVDVVTRSRYPDAAVVPAARDDSRSASHSDRHRKDDDQKKAKESSRGARVRKHVHFAEDEGYASATGTPAPSPKVCAPPPPPQGCCCAAAAEPSRRRQQPQQQLLQQRHQQKSSHEGPAAAAAAAKTACGERPDDRGRVLAKSGSARVPKQHHYSDQPQTMSSSSSTQPSRTVTSRKATSQPRTAKAKKRPRTDKTDTSTTTATTEHTGGSYRNQYGNIVFEDFC</sequence>
<name>A0ABR1MG44_9PEZI</name>
<feature type="compositionally biased region" description="Low complexity" evidence="1">
    <location>
        <begin position="191"/>
        <end position="210"/>
    </location>
</feature>
<feature type="compositionally biased region" description="Low complexity" evidence="1">
    <location>
        <begin position="134"/>
        <end position="143"/>
    </location>
</feature>
<feature type="compositionally biased region" description="Basic and acidic residues" evidence="1">
    <location>
        <begin position="54"/>
        <end position="81"/>
    </location>
</feature>
<proteinExistence type="predicted"/>
<evidence type="ECO:0000313" key="3">
    <source>
        <dbReference type="Proteomes" id="UP001365128"/>
    </source>
</evidence>
<protein>
    <submittedName>
        <fullName evidence="2">Uncharacterized protein</fullName>
    </submittedName>
</protein>
<comment type="caution">
    <text evidence="2">The sequence shown here is derived from an EMBL/GenBank/DDBJ whole genome shotgun (WGS) entry which is preliminary data.</text>
</comment>
<feature type="compositionally biased region" description="Pro residues" evidence="1">
    <location>
        <begin position="105"/>
        <end position="118"/>
    </location>
</feature>
<feature type="region of interest" description="Disordered" evidence="1">
    <location>
        <begin position="46"/>
        <end position="248"/>
    </location>
</feature>
<dbReference type="Proteomes" id="UP001365128">
    <property type="component" value="Unassembled WGS sequence"/>
</dbReference>
<evidence type="ECO:0000313" key="2">
    <source>
        <dbReference type="EMBL" id="KAK7548618.1"/>
    </source>
</evidence>
<reference evidence="2 3" key="1">
    <citation type="submission" date="2024-04" db="EMBL/GenBank/DDBJ databases">
        <title>Phyllosticta paracitricarpa is synonymous to the EU quarantine fungus P. citricarpa based on phylogenomic analyses.</title>
        <authorList>
            <consortium name="Lawrence Berkeley National Laboratory"/>
            <person name="Van Ingen-Buijs V.A."/>
            <person name="Van Westerhoven A.C."/>
            <person name="Haridas S."/>
            <person name="Skiadas P."/>
            <person name="Martin F."/>
            <person name="Groenewald J.Z."/>
            <person name="Crous P.W."/>
            <person name="Seidl M.F."/>
        </authorList>
    </citation>
    <scope>NUCLEOTIDE SEQUENCE [LARGE SCALE GENOMIC DNA]</scope>
    <source>
        <strain evidence="2 3">CBS 122670</strain>
    </source>
</reference>
<dbReference type="EMBL" id="JBBPDW010000010">
    <property type="protein sequence ID" value="KAK7548618.1"/>
    <property type="molecule type" value="Genomic_DNA"/>
</dbReference>
<evidence type="ECO:0000256" key="1">
    <source>
        <dbReference type="SAM" id="MobiDB-lite"/>
    </source>
</evidence>